<name>A0ABP0T833_9BRYO</name>
<gene>
    <name evidence="2" type="ORF">CSSPTR1EN2_LOCUS322</name>
</gene>
<feature type="region of interest" description="Disordered" evidence="1">
    <location>
        <begin position="29"/>
        <end position="51"/>
    </location>
</feature>
<proteinExistence type="predicted"/>
<evidence type="ECO:0000313" key="3">
    <source>
        <dbReference type="Proteomes" id="UP001497512"/>
    </source>
</evidence>
<organism evidence="2 3">
    <name type="scientific">Sphagnum troendelagicum</name>
    <dbReference type="NCBI Taxonomy" id="128251"/>
    <lineage>
        <taxon>Eukaryota</taxon>
        <taxon>Viridiplantae</taxon>
        <taxon>Streptophyta</taxon>
        <taxon>Embryophyta</taxon>
        <taxon>Bryophyta</taxon>
        <taxon>Sphagnophytina</taxon>
        <taxon>Sphagnopsida</taxon>
        <taxon>Sphagnales</taxon>
        <taxon>Sphagnaceae</taxon>
        <taxon>Sphagnum</taxon>
    </lineage>
</organism>
<feature type="compositionally biased region" description="Low complexity" evidence="1">
    <location>
        <begin position="29"/>
        <end position="47"/>
    </location>
</feature>
<protein>
    <submittedName>
        <fullName evidence="2">Uncharacterized protein</fullName>
    </submittedName>
</protein>
<sequence length="103" mass="10769">MVMAANPGGEITGTDEHPHVRVRMNEVVASASSGSTDGTTTDVVASVPTPGNNEVQVQVVIEAPPSSPGHPTAAQNAMADVFTATYRMILDYIFSTFASGTFW</sequence>
<evidence type="ECO:0000313" key="2">
    <source>
        <dbReference type="EMBL" id="CAK9189671.1"/>
    </source>
</evidence>
<evidence type="ECO:0000256" key="1">
    <source>
        <dbReference type="SAM" id="MobiDB-lite"/>
    </source>
</evidence>
<reference evidence="2 3" key="1">
    <citation type="submission" date="2024-02" db="EMBL/GenBank/DDBJ databases">
        <authorList>
            <consortium name="ELIXIR-Norway"/>
            <consortium name="Elixir Norway"/>
        </authorList>
    </citation>
    <scope>NUCLEOTIDE SEQUENCE [LARGE SCALE GENOMIC DNA]</scope>
</reference>
<dbReference type="Proteomes" id="UP001497512">
    <property type="component" value="Chromosome 1"/>
</dbReference>
<accession>A0ABP0T833</accession>
<keyword evidence="3" id="KW-1185">Reference proteome</keyword>
<dbReference type="EMBL" id="OZ019893">
    <property type="protein sequence ID" value="CAK9189671.1"/>
    <property type="molecule type" value="Genomic_DNA"/>
</dbReference>